<protein>
    <submittedName>
        <fullName evidence="2">Uncharacterized protein</fullName>
    </submittedName>
</protein>
<dbReference type="Gramene" id="KCW78891">
    <property type="protein sequence ID" value="KCW78891"/>
    <property type="gene ID" value="EUGRSUZ_C00335"/>
</dbReference>
<name>A0A059CL35_EUCGR</name>
<organism evidence="2">
    <name type="scientific">Eucalyptus grandis</name>
    <name type="common">Flooded gum</name>
    <dbReference type="NCBI Taxonomy" id="71139"/>
    <lineage>
        <taxon>Eukaryota</taxon>
        <taxon>Viridiplantae</taxon>
        <taxon>Streptophyta</taxon>
        <taxon>Embryophyta</taxon>
        <taxon>Tracheophyta</taxon>
        <taxon>Spermatophyta</taxon>
        <taxon>Magnoliopsida</taxon>
        <taxon>eudicotyledons</taxon>
        <taxon>Gunneridae</taxon>
        <taxon>Pentapetalae</taxon>
        <taxon>rosids</taxon>
        <taxon>malvids</taxon>
        <taxon>Myrtales</taxon>
        <taxon>Myrtaceae</taxon>
        <taxon>Myrtoideae</taxon>
        <taxon>Eucalypteae</taxon>
        <taxon>Eucalyptus</taxon>
    </lineage>
</organism>
<dbReference type="EMBL" id="KK198755">
    <property type="protein sequence ID" value="KCW78891.1"/>
    <property type="molecule type" value="Genomic_DNA"/>
</dbReference>
<feature type="transmembrane region" description="Helical" evidence="1">
    <location>
        <begin position="29"/>
        <end position="49"/>
    </location>
</feature>
<accession>A0A059CL35</accession>
<keyword evidence="1" id="KW-0472">Membrane</keyword>
<keyword evidence="1" id="KW-1133">Transmembrane helix</keyword>
<proteinExistence type="predicted"/>
<reference evidence="2" key="1">
    <citation type="submission" date="2013-07" db="EMBL/GenBank/DDBJ databases">
        <title>The genome of Eucalyptus grandis.</title>
        <authorList>
            <person name="Schmutz J."/>
            <person name="Hayes R."/>
            <person name="Myburg A."/>
            <person name="Tuskan G."/>
            <person name="Grattapaglia D."/>
            <person name="Rokhsar D.S."/>
        </authorList>
    </citation>
    <scope>NUCLEOTIDE SEQUENCE</scope>
    <source>
        <tissue evidence="2">Leaf extractions</tissue>
    </source>
</reference>
<keyword evidence="1" id="KW-0812">Transmembrane</keyword>
<sequence>MVIIMATMVTVMDTDIVTAAAMITDMDTVTATVTVMVVMATVMVAMATVRHHHARHHHNCTARPRLLRRSTRYTCLVLYVHLLPASVAVSTFDQIS</sequence>
<gene>
    <name evidence="2" type="ORF">EUGRSUZ_C00335</name>
</gene>
<dbReference type="AlphaFoldDB" id="A0A059CL35"/>
<feature type="transmembrane region" description="Helical" evidence="1">
    <location>
        <begin position="73"/>
        <end position="92"/>
    </location>
</feature>
<evidence type="ECO:0000313" key="2">
    <source>
        <dbReference type="EMBL" id="KCW78891.1"/>
    </source>
</evidence>
<evidence type="ECO:0000256" key="1">
    <source>
        <dbReference type="SAM" id="Phobius"/>
    </source>
</evidence>
<dbReference type="InParanoid" id="A0A059CL35"/>